<evidence type="ECO:0000256" key="2">
    <source>
        <dbReference type="ARBA" id="ARBA00022801"/>
    </source>
</evidence>
<evidence type="ECO:0000256" key="3">
    <source>
        <dbReference type="ARBA" id="ARBA00023295"/>
    </source>
</evidence>
<evidence type="ECO:0000259" key="6">
    <source>
        <dbReference type="Pfam" id="PF02837"/>
    </source>
</evidence>
<feature type="domain" description="Glycoside hydrolase family 2 immunoglobulin-like beta-sandwich" evidence="4">
    <location>
        <begin position="183"/>
        <end position="290"/>
    </location>
</feature>
<reference evidence="9 10" key="1">
    <citation type="journal article" date="2012" name="J. Bacteriol.">
        <title>Genome Sequence of the Halotolerant Bacterium Imtechella halotolerans K1T.</title>
        <authorList>
            <person name="Kumar S."/>
            <person name="Vikram S."/>
            <person name="Subramanian S."/>
            <person name="Raghava G.P."/>
            <person name="Pinnaka A.K."/>
        </authorList>
    </citation>
    <scope>NUCLEOTIDE SEQUENCE [LARGE SCALE GENOMIC DNA]</scope>
    <source>
        <strain evidence="9 10">K1</strain>
    </source>
</reference>
<evidence type="ECO:0000256" key="1">
    <source>
        <dbReference type="ARBA" id="ARBA00007401"/>
    </source>
</evidence>
<dbReference type="InterPro" id="IPR051913">
    <property type="entry name" value="GH2_Domain-Containing"/>
</dbReference>
<keyword evidence="2 9" id="KW-0378">Hydrolase</keyword>
<dbReference type="EMBL" id="AJJU01000004">
    <property type="protein sequence ID" value="EID75539.1"/>
    <property type="molecule type" value="Genomic_DNA"/>
</dbReference>
<dbReference type="eggNOG" id="COG3250">
    <property type="taxonomic scope" value="Bacteria"/>
</dbReference>
<dbReference type="STRING" id="946077.W5A_04973"/>
<comment type="caution">
    <text evidence="9">The sequence shown here is derived from an EMBL/GenBank/DDBJ whole genome shotgun (WGS) entry which is preliminary data.</text>
</comment>
<evidence type="ECO:0000313" key="9">
    <source>
        <dbReference type="EMBL" id="EID75539.1"/>
    </source>
</evidence>
<feature type="domain" description="Glycoside hydrolase family 2 catalytic" evidence="5">
    <location>
        <begin position="297"/>
        <end position="503"/>
    </location>
</feature>
<dbReference type="PANTHER" id="PTHR42732:SF1">
    <property type="entry name" value="BETA-MANNOSIDASE"/>
    <property type="match status" value="1"/>
</dbReference>
<evidence type="ECO:0000259" key="7">
    <source>
        <dbReference type="Pfam" id="PF16355"/>
    </source>
</evidence>
<dbReference type="Pfam" id="PF00703">
    <property type="entry name" value="Glyco_hydro_2"/>
    <property type="match status" value="1"/>
</dbReference>
<dbReference type="InterPro" id="IPR032311">
    <property type="entry name" value="DUF4982"/>
</dbReference>
<feature type="domain" description="Glycoside hydrolase family 2" evidence="8">
    <location>
        <begin position="706"/>
        <end position="806"/>
    </location>
</feature>
<dbReference type="InterPro" id="IPR017853">
    <property type="entry name" value="GH"/>
</dbReference>
<dbReference type="SUPFAM" id="SSF49785">
    <property type="entry name" value="Galactose-binding domain-like"/>
    <property type="match status" value="1"/>
</dbReference>
<dbReference type="SUPFAM" id="SSF51445">
    <property type="entry name" value="(Trans)glycosidases"/>
    <property type="match status" value="1"/>
</dbReference>
<dbReference type="PATRIC" id="fig|946077.3.peg.1009"/>
<evidence type="ECO:0000259" key="5">
    <source>
        <dbReference type="Pfam" id="PF02836"/>
    </source>
</evidence>
<dbReference type="PROSITE" id="PS00608">
    <property type="entry name" value="GLYCOSYL_HYDROL_F2_2"/>
    <property type="match status" value="1"/>
</dbReference>
<dbReference type="Pfam" id="PF02836">
    <property type="entry name" value="Glyco_hydro_2_C"/>
    <property type="match status" value="1"/>
</dbReference>
<dbReference type="Pfam" id="PF02837">
    <property type="entry name" value="Glyco_hydro_2_N"/>
    <property type="match status" value="1"/>
</dbReference>
<evidence type="ECO:0000259" key="8">
    <source>
        <dbReference type="Pfam" id="PF18565"/>
    </source>
</evidence>
<dbReference type="InterPro" id="IPR013783">
    <property type="entry name" value="Ig-like_fold"/>
</dbReference>
<evidence type="ECO:0000259" key="4">
    <source>
        <dbReference type="Pfam" id="PF00703"/>
    </source>
</evidence>
<dbReference type="InterPro" id="IPR006101">
    <property type="entry name" value="Glyco_hydro_2"/>
</dbReference>
<dbReference type="Pfam" id="PF16355">
    <property type="entry name" value="DUF4982"/>
    <property type="match status" value="1"/>
</dbReference>
<feature type="domain" description="Glycosyl hydrolases family 2 sugar binding" evidence="6">
    <location>
        <begin position="83"/>
        <end position="174"/>
    </location>
</feature>
<dbReference type="Gene3D" id="2.60.40.10">
    <property type="entry name" value="Immunoglobulins"/>
    <property type="match status" value="3"/>
</dbReference>
<dbReference type="Proteomes" id="UP000005938">
    <property type="component" value="Unassembled WGS sequence"/>
</dbReference>
<dbReference type="Gene3D" id="3.20.20.80">
    <property type="entry name" value="Glycosidases"/>
    <property type="match status" value="1"/>
</dbReference>
<gene>
    <name evidence="9" type="ORF">W5A_04973</name>
</gene>
<sequence length="812" mass="92259">MKSINLLLFSFLCISAYLNGQENREVTILKDHWKFTKGTHNGAIQPDFNDSDWQSISLPHDWAISGPFIKGGDGPTGKLPWKDEGWYRNKIHVPQHYKGKQVYLLFDGIMAFPKVYFNGAFVGEWDYGYNSFYLDITDFIIPGSENTLTIQVDTRKHDSRWYPGAGIYRKISMIAVNPVHVDIWGTYVTTPIIKPSYADVRIMTQVRNASGAEEKIQIQQTIFNQEGKLVATKESTALVRASSAKEVEVTIPLTSPRKWDISDPHLYTLTTTIKKGKEILDVYNTTFGVRSIAFTADDGFHLNGRRVQLKGVNLHHDHGPLGAVFNKRAMERQLEIMKSMGVNAIRTSHNTPAPEVMELCDRMGILVFSEVFDKYDGKMDFDPEITNFDEFSQRNIKNYILRDRNHPSIFIWSVGNEIGDVSWNIDNGFHRLHTMLNYVNKYDPTRPTTLVCDSEASAALRHFDYYDVHNWNYGRRYTLARKLEPNKSVIISESSSTVSTRGYYDLNLPKTKTDFSKTTLQVSSYDLNAPAWAEMPDDDFMWQEEDSYVAGEFVWTGFDYLGEPTPYHNDWAKENGLTDAHASYSSYFGIVDLVGIPKDRYYLYKSYWNPDQTTVHILPHWNWEGKEGTSIPVFVYTNGDCVELFLNGKSLGKRCKNPTSTIATQRYRILWDSVEYAPGELKAVAYKEGSVIGEQVLKTAGEAYQLRLSPDRKVIKSDGEDLTYILIEAFDKNGNPQPLADHQVQFEIKGEAVIKGVGNGNPRSYEPFQASTVRLFYGKAMLILGSQYSEGKVTVKASSEGLKSATTIITIE</sequence>
<dbReference type="InterPro" id="IPR006103">
    <property type="entry name" value="Glyco_hydro_2_cat"/>
</dbReference>
<dbReference type="GO" id="GO:0004553">
    <property type="term" value="F:hydrolase activity, hydrolyzing O-glycosyl compounds"/>
    <property type="evidence" value="ECO:0007669"/>
    <property type="project" value="InterPro"/>
</dbReference>
<dbReference type="InterPro" id="IPR023232">
    <property type="entry name" value="Glyco_hydro_2_AS"/>
</dbReference>
<dbReference type="InterPro" id="IPR008979">
    <property type="entry name" value="Galactose-bd-like_sf"/>
</dbReference>
<evidence type="ECO:0000313" key="10">
    <source>
        <dbReference type="Proteomes" id="UP000005938"/>
    </source>
</evidence>
<dbReference type="Pfam" id="PF18565">
    <property type="entry name" value="Glyco_hydro2_C5"/>
    <property type="match status" value="1"/>
</dbReference>
<feature type="domain" description="DUF4982" evidence="7">
    <location>
        <begin position="628"/>
        <end position="692"/>
    </location>
</feature>
<dbReference type="InterPro" id="IPR006102">
    <property type="entry name" value="Ig-like_GH2"/>
</dbReference>
<name>I0WGM3_9FLAO</name>
<accession>I0WGM3</accession>
<dbReference type="InterPro" id="IPR006104">
    <property type="entry name" value="Glyco_hydro_2_N"/>
</dbReference>
<dbReference type="SUPFAM" id="SSF49303">
    <property type="entry name" value="beta-Galactosidase/glucuronidase domain"/>
    <property type="match status" value="1"/>
</dbReference>
<dbReference type="RefSeq" id="WP_008238062.1">
    <property type="nucleotide sequence ID" value="NZ_AJJU01000004.1"/>
</dbReference>
<dbReference type="InterPro" id="IPR036156">
    <property type="entry name" value="Beta-gal/glucu_dom_sf"/>
</dbReference>
<proteinExistence type="inferred from homology"/>
<dbReference type="AlphaFoldDB" id="I0WGM3"/>
<organism evidence="9 10">
    <name type="scientific">Imtechella halotolerans K1</name>
    <dbReference type="NCBI Taxonomy" id="946077"/>
    <lineage>
        <taxon>Bacteria</taxon>
        <taxon>Pseudomonadati</taxon>
        <taxon>Bacteroidota</taxon>
        <taxon>Flavobacteriia</taxon>
        <taxon>Flavobacteriales</taxon>
        <taxon>Flavobacteriaceae</taxon>
        <taxon>Imtechella</taxon>
    </lineage>
</organism>
<comment type="similarity">
    <text evidence="1">Belongs to the glycosyl hydrolase 2 family.</text>
</comment>
<dbReference type="OrthoDB" id="9801077at2"/>
<protein>
    <submittedName>
        <fullName evidence="9">Glycosyl hydrolase</fullName>
    </submittedName>
</protein>
<keyword evidence="10" id="KW-1185">Reference proteome</keyword>
<dbReference type="PANTHER" id="PTHR42732">
    <property type="entry name" value="BETA-GALACTOSIDASE"/>
    <property type="match status" value="1"/>
</dbReference>
<keyword evidence="3" id="KW-0326">Glycosidase</keyword>
<dbReference type="InterPro" id="IPR040605">
    <property type="entry name" value="Glyco_hydro2_dom5"/>
</dbReference>
<dbReference type="Gene3D" id="2.60.120.260">
    <property type="entry name" value="Galactose-binding domain-like"/>
    <property type="match status" value="1"/>
</dbReference>
<dbReference type="GO" id="GO:0005975">
    <property type="term" value="P:carbohydrate metabolic process"/>
    <property type="evidence" value="ECO:0007669"/>
    <property type="project" value="InterPro"/>
</dbReference>
<dbReference type="PRINTS" id="PR00132">
    <property type="entry name" value="GLHYDRLASE2"/>
</dbReference>